<gene>
    <name evidence="8" type="ordered locus">PHZ_c3485</name>
</gene>
<evidence type="ECO:0000256" key="5">
    <source>
        <dbReference type="ARBA" id="ARBA00022989"/>
    </source>
</evidence>
<evidence type="ECO:0000256" key="2">
    <source>
        <dbReference type="ARBA" id="ARBA00008335"/>
    </source>
</evidence>
<dbReference type="NCBIfam" id="TIGR00901">
    <property type="entry name" value="2A0125"/>
    <property type="match status" value="1"/>
</dbReference>
<evidence type="ECO:0000313" key="9">
    <source>
        <dbReference type="Proteomes" id="UP000001868"/>
    </source>
</evidence>
<dbReference type="Gene3D" id="1.20.1250.20">
    <property type="entry name" value="MFS general substrate transporter like domains"/>
    <property type="match status" value="1"/>
</dbReference>
<feature type="transmembrane region" description="Helical" evidence="7">
    <location>
        <begin position="173"/>
        <end position="191"/>
    </location>
</feature>
<feature type="transmembrane region" description="Helical" evidence="7">
    <location>
        <begin position="257"/>
        <end position="274"/>
    </location>
</feature>
<evidence type="ECO:0000256" key="1">
    <source>
        <dbReference type="ARBA" id="ARBA00004141"/>
    </source>
</evidence>
<dbReference type="PANTHER" id="PTHR12778">
    <property type="entry name" value="SOLUTE CARRIER FAMILY 33 ACETYL-COA TRANSPORTER -RELATED"/>
    <property type="match status" value="1"/>
</dbReference>
<comment type="similarity">
    <text evidence="2">Belongs to the major facilitator superfamily.</text>
</comment>
<dbReference type="OrthoDB" id="9787815at2"/>
<keyword evidence="3" id="KW-0813">Transport</keyword>
<feature type="transmembrane region" description="Helical" evidence="7">
    <location>
        <begin position="354"/>
        <end position="376"/>
    </location>
</feature>
<feature type="transmembrane region" description="Helical" evidence="7">
    <location>
        <begin position="32"/>
        <end position="58"/>
    </location>
</feature>
<dbReference type="HOGENOM" id="CLU_029352_1_1_5"/>
<evidence type="ECO:0000256" key="3">
    <source>
        <dbReference type="ARBA" id="ARBA00022448"/>
    </source>
</evidence>
<keyword evidence="5 7" id="KW-1133">Transmembrane helix</keyword>
<organism evidence="8 9">
    <name type="scientific">Phenylobacterium zucineum (strain HLK1)</name>
    <dbReference type="NCBI Taxonomy" id="450851"/>
    <lineage>
        <taxon>Bacteria</taxon>
        <taxon>Pseudomonadati</taxon>
        <taxon>Pseudomonadota</taxon>
        <taxon>Alphaproteobacteria</taxon>
        <taxon>Caulobacterales</taxon>
        <taxon>Caulobacteraceae</taxon>
        <taxon>Phenylobacterium</taxon>
    </lineage>
</organism>
<accession>B4RCA1</accession>
<keyword evidence="6 7" id="KW-0472">Membrane</keyword>
<protein>
    <submittedName>
        <fullName evidence="8">Major facilitator superfamily MFS_1</fullName>
    </submittedName>
</protein>
<dbReference type="RefSeq" id="WP_012524032.1">
    <property type="nucleotide sequence ID" value="NC_011144.1"/>
</dbReference>
<dbReference type="EMBL" id="CP000747">
    <property type="protein sequence ID" value="ACG79894.1"/>
    <property type="molecule type" value="Genomic_DNA"/>
</dbReference>
<comment type="subcellular location">
    <subcellularLocation>
        <location evidence="1">Membrane</location>
        <topology evidence="1">Multi-pass membrane protein</topology>
    </subcellularLocation>
</comment>
<sequence>MADTTSAAPKPASKPRGHSWREVIAALRHPRVLITLLLGFSSGLPFMLTGNTLGYWLREEGVELAAIGFLSWVGIAYSMKFLWAPVIDKVDVPILGPLLGRRRGWILLSQLVIGAGLFAMAAIGPAGGLLTFAGFALVVAFASATQDIVVDAWRIERAESDEDLGLLTAAFQLGYRIAILATDALILLAAAKLGWNNSYVLCALAVGVGLTATLFATEPARIDPEAAKAQAGPPLWTPRGLFDAVVGPFIAFFRDHGVLAALLMLAAISLYRLPDFVMGPMVSPLYVDVGLSKEVVGSVRATIGLGATVVGIALAGLSAVRLGFTPTLVLGAILGPGSNLAFAALAYLGGSVQTLSMVIIVDNIATGFAGAALVAYMSSLTSLGYTATQYALLSSFYALLGKVLKGFSGQVVESLQAAYDPMTAYAIFFTGTAVVGIPALILCAMLGVRHRREQRRLAQAPA</sequence>
<feature type="transmembrane region" description="Helical" evidence="7">
    <location>
        <begin position="327"/>
        <end position="348"/>
    </location>
</feature>
<dbReference type="Proteomes" id="UP000001868">
    <property type="component" value="Chromosome"/>
</dbReference>
<evidence type="ECO:0000256" key="4">
    <source>
        <dbReference type="ARBA" id="ARBA00022692"/>
    </source>
</evidence>
<reference evidence="8 9" key="1">
    <citation type="journal article" date="2008" name="BMC Genomics">
        <title>Complete genome of Phenylobacterium zucineum - a novel facultative intracellular bacterium isolated from human erythroleukemia cell line K562.</title>
        <authorList>
            <person name="Luo Y."/>
            <person name="Xu X."/>
            <person name="Ding Z."/>
            <person name="Liu Z."/>
            <person name="Zhang B."/>
            <person name="Yan Z."/>
            <person name="Sun J."/>
            <person name="Hu S."/>
            <person name="Hu X."/>
        </authorList>
    </citation>
    <scope>NUCLEOTIDE SEQUENCE [LARGE SCALE GENOMIC DNA]</scope>
    <source>
        <strain evidence="8 9">HLK1</strain>
    </source>
</reference>
<dbReference type="Pfam" id="PF07690">
    <property type="entry name" value="MFS_1"/>
    <property type="match status" value="1"/>
</dbReference>
<feature type="transmembrane region" description="Helical" evidence="7">
    <location>
        <begin position="301"/>
        <end position="320"/>
    </location>
</feature>
<dbReference type="InterPro" id="IPR004752">
    <property type="entry name" value="AmpG_permease/AT-1"/>
</dbReference>
<proteinExistence type="inferred from homology"/>
<feature type="transmembrane region" description="Helical" evidence="7">
    <location>
        <begin position="104"/>
        <end position="123"/>
    </location>
</feature>
<feature type="transmembrane region" description="Helical" evidence="7">
    <location>
        <begin position="64"/>
        <end position="83"/>
    </location>
</feature>
<dbReference type="GO" id="GO:0016020">
    <property type="term" value="C:membrane"/>
    <property type="evidence" value="ECO:0007669"/>
    <property type="project" value="UniProtKB-SubCell"/>
</dbReference>
<keyword evidence="4 7" id="KW-0812">Transmembrane</keyword>
<name>B4RCA1_PHEZH</name>
<dbReference type="KEGG" id="pzu:PHZ_c3485"/>
<evidence type="ECO:0000313" key="8">
    <source>
        <dbReference type="EMBL" id="ACG79894.1"/>
    </source>
</evidence>
<dbReference type="InterPro" id="IPR036259">
    <property type="entry name" value="MFS_trans_sf"/>
</dbReference>
<feature type="transmembrane region" description="Helical" evidence="7">
    <location>
        <begin position="197"/>
        <end position="216"/>
    </location>
</feature>
<dbReference type="PANTHER" id="PTHR12778:SF10">
    <property type="entry name" value="MAJOR FACILITATOR SUPERFAMILY DOMAIN-CONTAINING PROTEIN 3"/>
    <property type="match status" value="1"/>
</dbReference>
<dbReference type="GO" id="GO:0022857">
    <property type="term" value="F:transmembrane transporter activity"/>
    <property type="evidence" value="ECO:0007669"/>
    <property type="project" value="InterPro"/>
</dbReference>
<evidence type="ECO:0000256" key="7">
    <source>
        <dbReference type="SAM" id="Phobius"/>
    </source>
</evidence>
<feature type="transmembrane region" description="Helical" evidence="7">
    <location>
        <begin position="424"/>
        <end position="448"/>
    </location>
</feature>
<dbReference type="STRING" id="450851.PHZ_c3485"/>
<dbReference type="eggNOG" id="COG2211">
    <property type="taxonomic scope" value="Bacteria"/>
</dbReference>
<dbReference type="AlphaFoldDB" id="B4RCA1"/>
<dbReference type="InterPro" id="IPR011701">
    <property type="entry name" value="MFS"/>
</dbReference>
<feature type="transmembrane region" description="Helical" evidence="7">
    <location>
        <begin position="383"/>
        <end position="404"/>
    </location>
</feature>
<keyword evidence="9" id="KW-1185">Reference proteome</keyword>
<evidence type="ECO:0000256" key="6">
    <source>
        <dbReference type="ARBA" id="ARBA00023136"/>
    </source>
</evidence>
<dbReference type="SUPFAM" id="SSF103473">
    <property type="entry name" value="MFS general substrate transporter"/>
    <property type="match status" value="1"/>
</dbReference>